<gene>
    <name evidence="1" type="ORF">GCM10007981_08380</name>
</gene>
<dbReference type="AlphaFoldDB" id="A0A830GVB8"/>
<dbReference type="RefSeq" id="WP_075058880.1">
    <property type="nucleotide sequence ID" value="NZ_BMNL01000002.1"/>
</dbReference>
<proteinExistence type="predicted"/>
<reference evidence="1" key="1">
    <citation type="journal article" date="2014" name="Int. J. Syst. Evol. Microbiol.">
        <title>Complete genome sequence of Corynebacterium casei LMG S-19264T (=DSM 44701T), isolated from a smear-ripened cheese.</title>
        <authorList>
            <consortium name="US DOE Joint Genome Institute (JGI-PGF)"/>
            <person name="Walter F."/>
            <person name="Albersmeier A."/>
            <person name="Kalinowski J."/>
            <person name="Ruckert C."/>
        </authorList>
    </citation>
    <scope>NUCLEOTIDE SEQUENCE</scope>
    <source>
        <strain evidence="1">JCM 10088</strain>
    </source>
</reference>
<reference evidence="1" key="2">
    <citation type="submission" date="2020-09" db="EMBL/GenBank/DDBJ databases">
        <authorList>
            <person name="Sun Q."/>
            <person name="Ohkuma M."/>
        </authorList>
    </citation>
    <scope>NUCLEOTIDE SEQUENCE</scope>
    <source>
        <strain evidence="1">JCM 10088</strain>
    </source>
</reference>
<keyword evidence="2" id="KW-1185">Reference proteome</keyword>
<name>A0A830GVB8_9CREN</name>
<dbReference type="EMBL" id="BMNL01000002">
    <property type="protein sequence ID" value="GGP20412.1"/>
    <property type="molecule type" value="Genomic_DNA"/>
</dbReference>
<organism evidence="1 2">
    <name type="scientific">Thermocladium modestius</name>
    <dbReference type="NCBI Taxonomy" id="62609"/>
    <lineage>
        <taxon>Archaea</taxon>
        <taxon>Thermoproteota</taxon>
        <taxon>Thermoprotei</taxon>
        <taxon>Thermoproteales</taxon>
        <taxon>Thermoproteaceae</taxon>
        <taxon>Thermocladium</taxon>
    </lineage>
</organism>
<dbReference type="Proteomes" id="UP000610960">
    <property type="component" value="Unassembled WGS sequence"/>
</dbReference>
<dbReference type="OrthoDB" id="25346at2157"/>
<sequence>MEDMEDKITKAIVELIRRSKGRKLTLKATVLVRVAGLDERHKNILKAARLLSKLAGERVIKIERKAKTSKSKSIMYVVDESLDIWRMSKDKPDEATSFLGSLTKRFHNRSSPTQMRR</sequence>
<accession>A0A830GVB8</accession>
<evidence type="ECO:0000313" key="1">
    <source>
        <dbReference type="EMBL" id="GGP20412.1"/>
    </source>
</evidence>
<comment type="caution">
    <text evidence="1">The sequence shown here is derived from an EMBL/GenBank/DDBJ whole genome shotgun (WGS) entry which is preliminary data.</text>
</comment>
<evidence type="ECO:0000313" key="2">
    <source>
        <dbReference type="Proteomes" id="UP000610960"/>
    </source>
</evidence>
<protein>
    <submittedName>
        <fullName evidence="1">Uncharacterized protein</fullName>
    </submittedName>
</protein>